<evidence type="ECO:0000313" key="2">
    <source>
        <dbReference type="EMBL" id="TSK13531.1"/>
    </source>
</evidence>
<dbReference type="AlphaFoldDB" id="A0A556TI57"/>
<comment type="caution">
    <text evidence="2">The sequence shown here is derived from an EMBL/GenBank/DDBJ whole genome shotgun (WGS) entry which is preliminary data.</text>
</comment>
<accession>A0A556TI57</accession>
<dbReference type="Proteomes" id="UP000319801">
    <property type="component" value="Unassembled WGS sequence"/>
</dbReference>
<feature type="compositionally biased region" description="Polar residues" evidence="1">
    <location>
        <begin position="65"/>
        <end position="78"/>
    </location>
</feature>
<reference evidence="2 3" key="1">
    <citation type="journal article" date="2019" name="Genome Biol. Evol.">
        <title>Whole-Genome Sequencing of the Giant Devil Catfish, Bagarius yarrelli.</title>
        <authorList>
            <person name="Jiang W."/>
            <person name="Lv Y."/>
            <person name="Cheng L."/>
            <person name="Yang K."/>
            <person name="Chao B."/>
            <person name="Wang X."/>
            <person name="Li Y."/>
            <person name="Pan X."/>
            <person name="You X."/>
            <person name="Zhang Y."/>
            <person name="Yang J."/>
            <person name="Li J."/>
            <person name="Zhang X."/>
            <person name="Liu S."/>
            <person name="Sun C."/>
            <person name="Yang J."/>
            <person name="Shi Q."/>
        </authorList>
    </citation>
    <scope>NUCLEOTIDE SEQUENCE [LARGE SCALE GENOMIC DNA]</scope>
    <source>
        <strain evidence="2">JWS20170419001</strain>
        <tissue evidence="2">Muscle</tissue>
    </source>
</reference>
<protein>
    <submittedName>
        <fullName evidence="2">Uncharacterized protein</fullName>
    </submittedName>
</protein>
<keyword evidence="3" id="KW-1185">Reference proteome</keyword>
<evidence type="ECO:0000256" key="1">
    <source>
        <dbReference type="SAM" id="MobiDB-lite"/>
    </source>
</evidence>
<gene>
    <name evidence="2" type="ORF">Baya_0405</name>
</gene>
<name>A0A556TI57_BAGYA</name>
<feature type="region of interest" description="Disordered" evidence="1">
    <location>
        <begin position="61"/>
        <end position="96"/>
    </location>
</feature>
<evidence type="ECO:0000313" key="3">
    <source>
        <dbReference type="Proteomes" id="UP000319801"/>
    </source>
</evidence>
<proteinExistence type="predicted"/>
<dbReference type="EMBL" id="VCAZ01000001">
    <property type="protein sequence ID" value="TSK13531.1"/>
    <property type="molecule type" value="Genomic_DNA"/>
</dbReference>
<sequence length="112" mass="12386">MPPEGVAFVRSYQKGLRSYDKAREEEERNDEIEKMKNTLQIHCRLPASPGEFQSSEVGNIEQEESLSAGSRISRQPSLQKIPHKSNIPDINPYSDGTAGAQAWDCGVVITPG</sequence>
<organism evidence="2 3">
    <name type="scientific">Bagarius yarrelli</name>
    <name type="common">Goonch</name>
    <name type="synonym">Bagrus yarrelli</name>
    <dbReference type="NCBI Taxonomy" id="175774"/>
    <lineage>
        <taxon>Eukaryota</taxon>
        <taxon>Metazoa</taxon>
        <taxon>Chordata</taxon>
        <taxon>Craniata</taxon>
        <taxon>Vertebrata</taxon>
        <taxon>Euteleostomi</taxon>
        <taxon>Actinopterygii</taxon>
        <taxon>Neopterygii</taxon>
        <taxon>Teleostei</taxon>
        <taxon>Ostariophysi</taxon>
        <taxon>Siluriformes</taxon>
        <taxon>Sisoridae</taxon>
        <taxon>Sisorinae</taxon>
        <taxon>Bagarius</taxon>
    </lineage>
</organism>